<dbReference type="PATRIC" id="fig|1423.173.peg.4990"/>
<dbReference type="AlphaFoldDB" id="A0A0D1IX30"/>
<reference evidence="1 2" key="1">
    <citation type="submission" date="2014-12" db="EMBL/GenBank/DDBJ databases">
        <title>Comparative genome analysis of Bacillus coagulans HM-08, Clostridium butyricum HM-68, Bacillus subtilis HM-66 and Bacillus licheniformis BL-09.</title>
        <authorList>
            <person name="Zhang H."/>
        </authorList>
    </citation>
    <scope>NUCLEOTIDE SEQUENCE [LARGE SCALE GENOMIC DNA]</scope>
    <source>
        <strain evidence="1 2">HM-66</strain>
    </source>
</reference>
<comment type="caution">
    <text evidence="1">The sequence shown here is derived from an EMBL/GenBank/DDBJ whole genome shotgun (WGS) entry which is preliminary data.</text>
</comment>
<evidence type="ECO:0000313" key="2">
    <source>
        <dbReference type="Proteomes" id="UP000032247"/>
    </source>
</evidence>
<evidence type="ECO:0000313" key="1">
    <source>
        <dbReference type="EMBL" id="KIU04529.1"/>
    </source>
</evidence>
<protein>
    <submittedName>
        <fullName evidence="1">Uncharacterized protein</fullName>
    </submittedName>
</protein>
<organism evidence="1 2">
    <name type="scientific">Bacillus subtilis</name>
    <dbReference type="NCBI Taxonomy" id="1423"/>
    <lineage>
        <taxon>Bacteria</taxon>
        <taxon>Bacillati</taxon>
        <taxon>Bacillota</taxon>
        <taxon>Bacilli</taxon>
        <taxon>Bacillales</taxon>
        <taxon>Bacillaceae</taxon>
        <taxon>Bacillus</taxon>
    </lineage>
</organism>
<dbReference type="RefSeq" id="WP_226466251.1">
    <property type="nucleotide sequence ID" value="NZ_CP061871.1"/>
</dbReference>
<sequence length="65" mass="7892">MNLQRNKEMEFILNQLESKIKKHVRETVLDEREDLSQEMKLRIIEKLESMLDEEVPGFIEYARNI</sequence>
<dbReference type="EMBL" id="JXBC01000014">
    <property type="protein sequence ID" value="KIU04529.1"/>
    <property type="molecule type" value="Genomic_DNA"/>
</dbReference>
<name>A0A0D1IX30_BACIU</name>
<dbReference type="Proteomes" id="UP000032247">
    <property type="component" value="Unassembled WGS sequence"/>
</dbReference>
<accession>A0A0D1IX30</accession>
<gene>
    <name evidence="1" type="ORF">SC09_contig8orf00194</name>
</gene>
<proteinExistence type="predicted"/>